<evidence type="ECO:0000313" key="3">
    <source>
        <dbReference type="Proteomes" id="UP000019402"/>
    </source>
</evidence>
<organism evidence="2 3">
    <name type="scientific">Saccharicrinis fermentans DSM 9555 = JCM 21142</name>
    <dbReference type="NCBI Taxonomy" id="869213"/>
    <lineage>
        <taxon>Bacteria</taxon>
        <taxon>Pseudomonadati</taxon>
        <taxon>Bacteroidota</taxon>
        <taxon>Bacteroidia</taxon>
        <taxon>Marinilabiliales</taxon>
        <taxon>Marinilabiliaceae</taxon>
        <taxon>Saccharicrinis</taxon>
    </lineage>
</organism>
<keyword evidence="1" id="KW-1133">Transmembrane helix</keyword>
<dbReference type="Pfam" id="PF10825">
    <property type="entry name" value="DUF2752"/>
    <property type="match status" value="1"/>
</dbReference>
<name>W7YA45_9BACT</name>
<dbReference type="AlphaFoldDB" id="W7YA45"/>
<dbReference type="eggNOG" id="ENOG50335AR">
    <property type="taxonomic scope" value="Bacteria"/>
</dbReference>
<proteinExistence type="predicted"/>
<evidence type="ECO:0000256" key="1">
    <source>
        <dbReference type="SAM" id="Phobius"/>
    </source>
</evidence>
<dbReference type="Proteomes" id="UP000019402">
    <property type="component" value="Unassembled WGS sequence"/>
</dbReference>
<protein>
    <recommendedName>
        <fullName evidence="4">DUF2752 domain-containing protein</fullName>
    </recommendedName>
</protein>
<dbReference type="InterPro" id="IPR021215">
    <property type="entry name" value="DUF2752"/>
</dbReference>
<evidence type="ECO:0008006" key="4">
    <source>
        <dbReference type="Google" id="ProtNLM"/>
    </source>
</evidence>
<feature type="transmembrane region" description="Helical" evidence="1">
    <location>
        <begin position="71"/>
        <end position="89"/>
    </location>
</feature>
<dbReference type="OrthoDB" id="1525013at2"/>
<comment type="caution">
    <text evidence="2">The sequence shown here is derived from an EMBL/GenBank/DDBJ whole genome shotgun (WGS) entry which is preliminary data.</text>
</comment>
<keyword evidence="1" id="KW-0812">Transmembrane</keyword>
<keyword evidence="1" id="KW-0472">Membrane</keyword>
<dbReference type="STRING" id="869213.GCA_000517085_02741"/>
<keyword evidence="3" id="KW-1185">Reference proteome</keyword>
<gene>
    <name evidence="2" type="ORF">JCM21142_93917</name>
</gene>
<evidence type="ECO:0000313" key="2">
    <source>
        <dbReference type="EMBL" id="GAF05192.1"/>
    </source>
</evidence>
<dbReference type="EMBL" id="BAMD01000072">
    <property type="protein sequence ID" value="GAF05192.1"/>
    <property type="molecule type" value="Genomic_DNA"/>
</dbReference>
<reference evidence="2 3" key="1">
    <citation type="journal article" date="2014" name="Genome Announc.">
        <title>Draft Genome Sequence of Cytophaga fermentans JCM 21142T, a Facultative Anaerobe Isolated from Marine Mud.</title>
        <authorList>
            <person name="Starns D."/>
            <person name="Oshima K."/>
            <person name="Suda W."/>
            <person name="Iino T."/>
            <person name="Yuki M."/>
            <person name="Inoue J."/>
            <person name="Kitamura K."/>
            <person name="Iida T."/>
            <person name="Darby A."/>
            <person name="Hattori M."/>
            <person name="Ohkuma M."/>
        </authorList>
    </citation>
    <scope>NUCLEOTIDE SEQUENCE [LARGE SCALE GENOMIC DNA]</scope>
    <source>
        <strain evidence="2 3">JCM 21142</strain>
    </source>
</reference>
<sequence>MSLSKIIIYLKKNLEAFIWIVGLLLMSISDPHAHAHYSLCLIKNSGLDFCPGCGLGHSLGFLFRGEIANSFHSHPLGIFALIILTYRIFQIFKNNHKNANT</sequence>
<accession>W7YA45</accession>